<dbReference type="PANTHER" id="PTHR43072">
    <property type="entry name" value="N-ACETYLTRANSFERASE"/>
    <property type="match status" value="1"/>
</dbReference>
<dbReference type="Gene3D" id="3.40.630.30">
    <property type="match status" value="1"/>
</dbReference>
<dbReference type="SUPFAM" id="SSF55729">
    <property type="entry name" value="Acyl-CoA N-acyltransferases (Nat)"/>
    <property type="match status" value="1"/>
</dbReference>
<dbReference type="Proteomes" id="UP000830401">
    <property type="component" value="Chromosome"/>
</dbReference>
<dbReference type="InterPro" id="IPR000182">
    <property type="entry name" value="GNAT_dom"/>
</dbReference>
<dbReference type="CDD" id="cd04301">
    <property type="entry name" value="NAT_SF"/>
    <property type="match status" value="1"/>
</dbReference>
<evidence type="ECO:0000259" key="3">
    <source>
        <dbReference type="PROSITE" id="PS51186"/>
    </source>
</evidence>
<sequence>MKLQAMTAAHWPEVQTIYMEGIATGDATFTTTAPSWEEWDSSHLRHSRLVALDDEPTGHGQVIGWAALSPVSGRCVYGGVAEVSVYVATAARGRGVGHQLLAALIEESEGNGIWTLQAGIFPENTASVSIHARAGFREVGRRERIGQLHGVWRDTLLLERRSAVVGADTVRTSCAS</sequence>
<gene>
    <name evidence="4" type="ORF">MUN86_06660</name>
</gene>
<protein>
    <submittedName>
        <fullName evidence="4">N-acetyltransferase family protein</fullName>
    </submittedName>
</protein>
<proteinExistence type="predicted"/>
<evidence type="ECO:0000256" key="1">
    <source>
        <dbReference type="ARBA" id="ARBA00022679"/>
    </source>
</evidence>
<feature type="domain" description="N-acetyltransferase" evidence="3">
    <location>
        <begin position="1"/>
        <end position="157"/>
    </location>
</feature>
<evidence type="ECO:0000256" key="2">
    <source>
        <dbReference type="ARBA" id="ARBA00023315"/>
    </source>
</evidence>
<keyword evidence="1" id="KW-0808">Transferase</keyword>
<name>A0ABY4GCD2_9BACT</name>
<organism evidence="4 5">
    <name type="scientific">Hymenobacter volaticus</name>
    <dbReference type="NCBI Taxonomy" id="2932254"/>
    <lineage>
        <taxon>Bacteria</taxon>
        <taxon>Pseudomonadati</taxon>
        <taxon>Bacteroidota</taxon>
        <taxon>Cytophagia</taxon>
        <taxon>Cytophagales</taxon>
        <taxon>Hymenobacteraceae</taxon>
        <taxon>Hymenobacter</taxon>
    </lineage>
</organism>
<dbReference type="InterPro" id="IPR016181">
    <property type="entry name" value="Acyl_CoA_acyltransferase"/>
</dbReference>
<evidence type="ECO:0000313" key="5">
    <source>
        <dbReference type="Proteomes" id="UP000830401"/>
    </source>
</evidence>
<reference evidence="4" key="1">
    <citation type="submission" date="2022-04" db="EMBL/GenBank/DDBJ databases">
        <title>Hymenobacter sp. isolated from the air.</title>
        <authorList>
            <person name="Won M."/>
            <person name="Lee C.-M."/>
            <person name="Woen H.-Y."/>
            <person name="Kwon S.-W."/>
        </authorList>
    </citation>
    <scope>NUCLEOTIDE SEQUENCE</scope>
    <source>
        <strain evidence="4">5420S-77</strain>
    </source>
</reference>
<dbReference type="PROSITE" id="PS51186">
    <property type="entry name" value="GNAT"/>
    <property type="match status" value="1"/>
</dbReference>
<dbReference type="PANTHER" id="PTHR43072:SF23">
    <property type="entry name" value="UPF0039 PROTEIN C11D3.02C"/>
    <property type="match status" value="1"/>
</dbReference>
<dbReference type="Pfam" id="PF00583">
    <property type="entry name" value="Acetyltransf_1"/>
    <property type="match status" value="1"/>
</dbReference>
<accession>A0ABY4GCD2</accession>
<keyword evidence="2" id="KW-0012">Acyltransferase</keyword>
<dbReference type="EMBL" id="CP095061">
    <property type="protein sequence ID" value="UOQ68456.1"/>
    <property type="molecule type" value="Genomic_DNA"/>
</dbReference>
<keyword evidence="5" id="KW-1185">Reference proteome</keyword>
<evidence type="ECO:0000313" key="4">
    <source>
        <dbReference type="EMBL" id="UOQ68456.1"/>
    </source>
</evidence>